<gene>
    <name evidence="1" type="ORF">LX66_1147</name>
</gene>
<accession>A0A562TDY8</accession>
<keyword evidence="2" id="KW-1185">Reference proteome</keyword>
<comment type="caution">
    <text evidence="1">The sequence shown here is derived from an EMBL/GenBank/DDBJ whole genome shotgun (WGS) entry which is preliminary data.</text>
</comment>
<sequence length="56" mass="6024">MKKDFQFLCLLLCIDNQGASASLQSNGSGVDACRATPVCGKGKAQVVELTRQHTHF</sequence>
<organism evidence="1 2">
    <name type="scientific">Chitinophaga japonensis</name>
    <name type="common">Flexibacter japonensis</name>
    <dbReference type="NCBI Taxonomy" id="104662"/>
    <lineage>
        <taxon>Bacteria</taxon>
        <taxon>Pseudomonadati</taxon>
        <taxon>Bacteroidota</taxon>
        <taxon>Chitinophagia</taxon>
        <taxon>Chitinophagales</taxon>
        <taxon>Chitinophagaceae</taxon>
        <taxon>Chitinophaga</taxon>
    </lineage>
</organism>
<dbReference type="AlphaFoldDB" id="A0A562TDY8"/>
<evidence type="ECO:0000313" key="1">
    <source>
        <dbReference type="EMBL" id="TWI91767.1"/>
    </source>
</evidence>
<dbReference type="EMBL" id="VLLG01000002">
    <property type="protein sequence ID" value="TWI91767.1"/>
    <property type="molecule type" value="Genomic_DNA"/>
</dbReference>
<name>A0A562TDY8_CHIJA</name>
<dbReference type="Proteomes" id="UP000316778">
    <property type="component" value="Unassembled WGS sequence"/>
</dbReference>
<reference evidence="1 2" key="1">
    <citation type="journal article" date="2013" name="Stand. Genomic Sci.">
        <title>Genomic Encyclopedia of Type Strains, Phase I: The one thousand microbial genomes (KMG-I) project.</title>
        <authorList>
            <person name="Kyrpides N.C."/>
            <person name="Woyke T."/>
            <person name="Eisen J.A."/>
            <person name="Garrity G."/>
            <person name="Lilburn T.G."/>
            <person name="Beck B.J."/>
            <person name="Whitman W.B."/>
            <person name="Hugenholtz P."/>
            <person name="Klenk H.P."/>
        </authorList>
    </citation>
    <scope>NUCLEOTIDE SEQUENCE [LARGE SCALE GENOMIC DNA]</scope>
    <source>
        <strain evidence="1 2">DSM 13484</strain>
    </source>
</reference>
<proteinExistence type="predicted"/>
<protein>
    <submittedName>
        <fullName evidence="1">Uncharacterized protein</fullName>
    </submittedName>
</protein>
<evidence type="ECO:0000313" key="2">
    <source>
        <dbReference type="Proteomes" id="UP000316778"/>
    </source>
</evidence>